<feature type="compositionally biased region" description="Acidic residues" evidence="1">
    <location>
        <begin position="12"/>
        <end position="34"/>
    </location>
</feature>
<name>A0A8X6GQ23_TRICU</name>
<feature type="region of interest" description="Disordered" evidence="1">
    <location>
        <begin position="1"/>
        <end position="41"/>
    </location>
</feature>
<reference evidence="2" key="1">
    <citation type="submission" date="2020-07" db="EMBL/GenBank/DDBJ databases">
        <title>Multicomponent nature underlies the extraordinary mechanical properties of spider dragline silk.</title>
        <authorList>
            <person name="Kono N."/>
            <person name="Nakamura H."/>
            <person name="Mori M."/>
            <person name="Yoshida Y."/>
            <person name="Ohtoshi R."/>
            <person name="Malay A.D."/>
            <person name="Moran D.A.P."/>
            <person name="Tomita M."/>
            <person name="Numata K."/>
            <person name="Arakawa K."/>
        </authorList>
    </citation>
    <scope>NUCLEOTIDE SEQUENCE</scope>
</reference>
<evidence type="ECO:0000313" key="2">
    <source>
        <dbReference type="EMBL" id="GFR08178.1"/>
    </source>
</evidence>
<protein>
    <submittedName>
        <fullName evidence="2">Uncharacterized protein</fullName>
    </submittedName>
</protein>
<keyword evidence="3" id="KW-1185">Reference proteome</keyword>
<organism evidence="2 3">
    <name type="scientific">Trichonephila clavata</name>
    <name type="common">Joro spider</name>
    <name type="synonym">Nephila clavata</name>
    <dbReference type="NCBI Taxonomy" id="2740835"/>
    <lineage>
        <taxon>Eukaryota</taxon>
        <taxon>Metazoa</taxon>
        <taxon>Ecdysozoa</taxon>
        <taxon>Arthropoda</taxon>
        <taxon>Chelicerata</taxon>
        <taxon>Arachnida</taxon>
        <taxon>Araneae</taxon>
        <taxon>Araneomorphae</taxon>
        <taxon>Entelegynae</taxon>
        <taxon>Araneoidea</taxon>
        <taxon>Nephilidae</taxon>
        <taxon>Trichonephila</taxon>
    </lineage>
</organism>
<evidence type="ECO:0000313" key="3">
    <source>
        <dbReference type="Proteomes" id="UP000887116"/>
    </source>
</evidence>
<dbReference type="Proteomes" id="UP000887116">
    <property type="component" value="Unassembled WGS sequence"/>
</dbReference>
<accession>A0A8X6GQ23</accession>
<evidence type="ECO:0000256" key="1">
    <source>
        <dbReference type="SAM" id="MobiDB-lite"/>
    </source>
</evidence>
<dbReference type="OrthoDB" id="10561259at2759"/>
<dbReference type="AlphaFoldDB" id="A0A8X6GQ23"/>
<comment type="caution">
    <text evidence="2">The sequence shown here is derived from an EMBL/GenBank/DDBJ whole genome shotgun (WGS) entry which is preliminary data.</text>
</comment>
<gene>
    <name evidence="2" type="ORF">TNCT_634201</name>
</gene>
<proteinExistence type="predicted"/>
<dbReference type="EMBL" id="BMAO01026279">
    <property type="protein sequence ID" value="GFR08178.1"/>
    <property type="molecule type" value="Genomic_DNA"/>
</dbReference>
<sequence>MNRDDSDLSSLSDEDDYQSDNVSEMDDDDDDQDVTFDFSAPTQRGVHTEKFNPVSFDFQEVGCFEYQSTAHIEYFMKYLDFFLNKIWQISVTFDP</sequence>